<sequence>MARECEKSRLSWKKQADDIKNIFEFKEVLGTIVPVKYGIVFWSALHWDTVAGQNMYKSRFWMFAGFTAEEAVHIYDPLLRNLYPSCAFEAANESYNLNLTAHMKKHRDNRQNSLVINKQVMFAG</sequence>
<accession>A0A401TGN3</accession>
<dbReference type="Proteomes" id="UP000287033">
    <property type="component" value="Unassembled WGS sequence"/>
</dbReference>
<name>A0A401TGN3_CHIPU</name>
<comment type="caution">
    <text evidence="1">The sequence shown here is derived from an EMBL/GenBank/DDBJ whole genome shotgun (WGS) entry which is preliminary data.</text>
</comment>
<evidence type="ECO:0000313" key="1">
    <source>
        <dbReference type="EMBL" id="GCC41799.1"/>
    </source>
</evidence>
<gene>
    <name evidence="1" type="ORF">chiPu_0025533</name>
</gene>
<reference evidence="1 2" key="1">
    <citation type="journal article" date="2018" name="Nat. Ecol. Evol.">
        <title>Shark genomes provide insights into elasmobranch evolution and the origin of vertebrates.</title>
        <authorList>
            <person name="Hara Y"/>
            <person name="Yamaguchi K"/>
            <person name="Onimaru K"/>
            <person name="Kadota M"/>
            <person name="Koyanagi M"/>
            <person name="Keeley SD"/>
            <person name="Tatsumi K"/>
            <person name="Tanaka K"/>
            <person name="Motone F"/>
            <person name="Kageyama Y"/>
            <person name="Nozu R"/>
            <person name="Adachi N"/>
            <person name="Nishimura O"/>
            <person name="Nakagawa R"/>
            <person name="Tanegashima C"/>
            <person name="Kiyatake I"/>
            <person name="Matsumoto R"/>
            <person name="Murakumo K"/>
            <person name="Nishida K"/>
            <person name="Terakita A"/>
            <person name="Kuratani S"/>
            <person name="Sato K"/>
            <person name="Hyodo S Kuraku.S."/>
        </authorList>
    </citation>
    <scope>NUCLEOTIDE SEQUENCE [LARGE SCALE GENOMIC DNA]</scope>
</reference>
<keyword evidence="2" id="KW-1185">Reference proteome</keyword>
<dbReference type="EMBL" id="BEZZ01060494">
    <property type="protein sequence ID" value="GCC41799.1"/>
    <property type="molecule type" value="Genomic_DNA"/>
</dbReference>
<evidence type="ECO:0000313" key="2">
    <source>
        <dbReference type="Proteomes" id="UP000287033"/>
    </source>
</evidence>
<dbReference type="AlphaFoldDB" id="A0A401TGN3"/>
<organism evidence="1 2">
    <name type="scientific">Chiloscyllium punctatum</name>
    <name type="common">Brownbanded bambooshark</name>
    <name type="synonym">Hemiscyllium punctatum</name>
    <dbReference type="NCBI Taxonomy" id="137246"/>
    <lineage>
        <taxon>Eukaryota</taxon>
        <taxon>Metazoa</taxon>
        <taxon>Chordata</taxon>
        <taxon>Craniata</taxon>
        <taxon>Vertebrata</taxon>
        <taxon>Chondrichthyes</taxon>
        <taxon>Elasmobranchii</taxon>
        <taxon>Galeomorphii</taxon>
        <taxon>Galeoidea</taxon>
        <taxon>Orectolobiformes</taxon>
        <taxon>Hemiscylliidae</taxon>
        <taxon>Chiloscyllium</taxon>
    </lineage>
</organism>
<proteinExistence type="predicted"/>
<protein>
    <submittedName>
        <fullName evidence="1">Uncharacterized protein</fullName>
    </submittedName>
</protein>
<dbReference type="OrthoDB" id="9950294at2759"/>